<evidence type="ECO:0000313" key="2">
    <source>
        <dbReference type="Proteomes" id="UP000641646"/>
    </source>
</evidence>
<name>A0A926VLQ5_9CYAN</name>
<dbReference type="Pfam" id="PF22014">
    <property type="entry name" value="DUF6932"/>
    <property type="match status" value="1"/>
</dbReference>
<reference evidence="1" key="1">
    <citation type="journal article" date="2015" name="ISME J.">
        <title>Draft Genome Sequence of Streptomyces incarnatus NRRL8089, which Produces the Nucleoside Antibiotic Sinefungin.</title>
        <authorList>
            <person name="Oshima K."/>
            <person name="Hattori M."/>
            <person name="Shimizu H."/>
            <person name="Fukuda K."/>
            <person name="Nemoto M."/>
            <person name="Inagaki K."/>
            <person name="Tamura T."/>
        </authorList>
    </citation>
    <scope>NUCLEOTIDE SEQUENCE</scope>
    <source>
        <strain evidence="1">FACHB-1375</strain>
    </source>
</reference>
<evidence type="ECO:0000313" key="1">
    <source>
        <dbReference type="EMBL" id="MBD2186049.1"/>
    </source>
</evidence>
<dbReference type="InterPro" id="IPR053860">
    <property type="entry name" value="DUF6932"/>
</dbReference>
<dbReference type="AlphaFoldDB" id="A0A926VLQ5"/>
<protein>
    <submittedName>
        <fullName evidence="1">Uncharacterized protein</fullName>
    </submittedName>
</protein>
<accession>A0A926VLQ5</accession>
<reference evidence="1" key="2">
    <citation type="submission" date="2020-08" db="EMBL/GenBank/DDBJ databases">
        <authorList>
            <person name="Chen M."/>
            <person name="Teng W."/>
            <person name="Zhao L."/>
            <person name="Hu C."/>
            <person name="Zhou Y."/>
            <person name="Han B."/>
            <person name="Song L."/>
            <person name="Shu W."/>
        </authorList>
    </citation>
    <scope>NUCLEOTIDE SEQUENCE</scope>
    <source>
        <strain evidence="1">FACHB-1375</strain>
    </source>
</reference>
<dbReference type="Proteomes" id="UP000641646">
    <property type="component" value="Unassembled WGS sequence"/>
</dbReference>
<sequence length="150" mass="17245">MIPEFDENGYLPPGIHWATWEEFVDRFSTTSRRSRLIKGLKMAMEQLKEAGCETIYIDGSFITNKLKPGDFDVCWDANGVDINYLQSIAPVLYNSQRTANQKAKYGGEFFRSDFPANIDGTSYFDFFQFDTRTNTPKGLIALDLVRWNDD</sequence>
<organism evidence="1 2">
    <name type="scientific">Aerosakkonema funiforme FACHB-1375</name>
    <dbReference type="NCBI Taxonomy" id="2949571"/>
    <lineage>
        <taxon>Bacteria</taxon>
        <taxon>Bacillati</taxon>
        <taxon>Cyanobacteriota</taxon>
        <taxon>Cyanophyceae</taxon>
        <taxon>Oscillatoriophycideae</taxon>
        <taxon>Aerosakkonematales</taxon>
        <taxon>Aerosakkonemataceae</taxon>
        <taxon>Aerosakkonema</taxon>
    </lineage>
</organism>
<comment type="caution">
    <text evidence="1">The sequence shown here is derived from an EMBL/GenBank/DDBJ whole genome shotgun (WGS) entry which is preliminary data.</text>
</comment>
<keyword evidence="2" id="KW-1185">Reference proteome</keyword>
<gene>
    <name evidence="1" type="ORF">H6G03_34170</name>
</gene>
<dbReference type="RefSeq" id="WP_190474979.1">
    <property type="nucleotide sequence ID" value="NZ_JACJPW010000161.1"/>
</dbReference>
<proteinExistence type="predicted"/>
<dbReference type="EMBL" id="JACJPW010000161">
    <property type="protein sequence ID" value="MBD2186049.1"/>
    <property type="molecule type" value="Genomic_DNA"/>
</dbReference>